<name>A0A0F9JIG0_9ZZZZ</name>
<reference evidence="1" key="1">
    <citation type="journal article" date="2015" name="Nature">
        <title>Complex archaea that bridge the gap between prokaryotes and eukaryotes.</title>
        <authorList>
            <person name="Spang A."/>
            <person name="Saw J.H."/>
            <person name="Jorgensen S.L."/>
            <person name="Zaremba-Niedzwiedzka K."/>
            <person name="Martijn J."/>
            <person name="Lind A.E."/>
            <person name="van Eijk R."/>
            <person name="Schleper C."/>
            <person name="Guy L."/>
            <person name="Ettema T.J."/>
        </authorList>
    </citation>
    <scope>NUCLEOTIDE SEQUENCE</scope>
</reference>
<gene>
    <name evidence="1" type="ORF">LCGC14_1821290</name>
</gene>
<dbReference type="EMBL" id="LAZR01017837">
    <property type="protein sequence ID" value="KKL98752.1"/>
    <property type="molecule type" value="Genomic_DNA"/>
</dbReference>
<sequence length="87" mass="10140">MPLWSARRVLPSTRRLLALRSGQAEMSKQTKTEARTMAEKNETKLYRFEDVTGKQYTMRETDEDAAGHEILYRNPTVKRIKLIEVTP</sequence>
<accession>A0A0F9JIG0</accession>
<dbReference type="AlphaFoldDB" id="A0A0F9JIG0"/>
<organism evidence="1">
    <name type="scientific">marine sediment metagenome</name>
    <dbReference type="NCBI Taxonomy" id="412755"/>
    <lineage>
        <taxon>unclassified sequences</taxon>
        <taxon>metagenomes</taxon>
        <taxon>ecological metagenomes</taxon>
    </lineage>
</organism>
<protein>
    <submittedName>
        <fullName evidence="1">Uncharacterized protein</fullName>
    </submittedName>
</protein>
<comment type="caution">
    <text evidence="1">The sequence shown here is derived from an EMBL/GenBank/DDBJ whole genome shotgun (WGS) entry which is preliminary data.</text>
</comment>
<proteinExistence type="predicted"/>
<evidence type="ECO:0000313" key="1">
    <source>
        <dbReference type="EMBL" id="KKL98752.1"/>
    </source>
</evidence>